<keyword evidence="2" id="KW-0813">Transport</keyword>
<keyword evidence="7" id="KW-1185">Reference proteome</keyword>
<dbReference type="PROSITE" id="PS50893">
    <property type="entry name" value="ABC_TRANSPORTER_2"/>
    <property type="match status" value="1"/>
</dbReference>
<accession>A0ABU5TBJ1</accession>
<dbReference type="PANTHER" id="PTHR43776:SF7">
    <property type="entry name" value="D,D-DIPEPTIDE TRANSPORT ATP-BINDING PROTEIN DDPF-RELATED"/>
    <property type="match status" value="1"/>
</dbReference>
<evidence type="ECO:0000256" key="2">
    <source>
        <dbReference type="ARBA" id="ARBA00022448"/>
    </source>
</evidence>
<gene>
    <name evidence="6" type="ORF">SPF06_20260</name>
</gene>
<dbReference type="CDD" id="cd03257">
    <property type="entry name" value="ABC_NikE_OppD_transporters"/>
    <property type="match status" value="1"/>
</dbReference>
<proteinExistence type="inferred from homology"/>
<comment type="similarity">
    <text evidence="1">Belongs to the ABC transporter superfamily.</text>
</comment>
<evidence type="ECO:0000259" key="5">
    <source>
        <dbReference type="PROSITE" id="PS50893"/>
    </source>
</evidence>
<reference evidence="6 7" key="1">
    <citation type="submission" date="2023-12" db="EMBL/GenBank/DDBJ databases">
        <title>Sinomonas terricola sp. nov, isolated from litchi orchard soil in Guangdong, PR China.</title>
        <authorList>
            <person name="Jiaxin W."/>
            <person name="Yang Z."/>
            <person name="Honghui Z."/>
        </authorList>
    </citation>
    <scope>NUCLEOTIDE SEQUENCE [LARGE SCALE GENOMIC DNA]</scope>
    <source>
        <strain evidence="6 7">JGH33</strain>
    </source>
</reference>
<feature type="domain" description="ABC transporter" evidence="5">
    <location>
        <begin position="6"/>
        <end position="249"/>
    </location>
</feature>
<dbReference type="InterPro" id="IPR027417">
    <property type="entry name" value="P-loop_NTPase"/>
</dbReference>
<dbReference type="PANTHER" id="PTHR43776">
    <property type="entry name" value="TRANSPORT ATP-BINDING PROTEIN"/>
    <property type="match status" value="1"/>
</dbReference>
<evidence type="ECO:0000313" key="7">
    <source>
        <dbReference type="Proteomes" id="UP001304769"/>
    </source>
</evidence>
<dbReference type="SUPFAM" id="SSF52540">
    <property type="entry name" value="P-loop containing nucleoside triphosphate hydrolases"/>
    <property type="match status" value="1"/>
</dbReference>
<comment type="caution">
    <text evidence="6">The sequence shown here is derived from an EMBL/GenBank/DDBJ whole genome shotgun (WGS) entry which is preliminary data.</text>
</comment>
<keyword evidence="3" id="KW-0547">Nucleotide-binding</keyword>
<evidence type="ECO:0000313" key="6">
    <source>
        <dbReference type="EMBL" id="MEA5457065.1"/>
    </source>
</evidence>
<dbReference type="InterPro" id="IPR003439">
    <property type="entry name" value="ABC_transporter-like_ATP-bd"/>
</dbReference>
<dbReference type="Proteomes" id="UP001304769">
    <property type="component" value="Unassembled WGS sequence"/>
</dbReference>
<dbReference type="Gene3D" id="3.40.50.300">
    <property type="entry name" value="P-loop containing nucleotide triphosphate hydrolases"/>
    <property type="match status" value="1"/>
</dbReference>
<dbReference type="GO" id="GO:0005524">
    <property type="term" value="F:ATP binding"/>
    <property type="evidence" value="ECO:0007669"/>
    <property type="project" value="UniProtKB-KW"/>
</dbReference>
<evidence type="ECO:0000256" key="3">
    <source>
        <dbReference type="ARBA" id="ARBA00022741"/>
    </source>
</evidence>
<sequence length="274" mass="30901">MPDVLLRVEGLSKRFGTGRRAHQALDDVSFDLRQGEILGLVGESGSGKSTIIRCLVGLERESSGSILYQGINPAKASKDELNRYRRDLQMVFQDPYSSLDPRMTVRRIIEEPMLVMGGYSERERRDRIHELIQLVGLRPEHLDRYPRDFSGGQRQRIAIVRALVVGPKVLLCDEPVSALDVSVQAQVLNLLKDMQRQLDLTVLFVSHDLAVVKYLCTRLVVLNRGRVAERGNVPHIYEEPQDAYTKALLEAVPVPSPAAERERRARRLAMAVTP</sequence>
<dbReference type="RefSeq" id="WP_323280977.1">
    <property type="nucleotide sequence ID" value="NZ_JAYGGQ010000021.1"/>
</dbReference>
<dbReference type="PROSITE" id="PS00211">
    <property type="entry name" value="ABC_TRANSPORTER_1"/>
    <property type="match status" value="1"/>
</dbReference>
<dbReference type="EMBL" id="JAYGGQ010000021">
    <property type="protein sequence ID" value="MEA5457065.1"/>
    <property type="molecule type" value="Genomic_DNA"/>
</dbReference>
<dbReference type="Pfam" id="PF00005">
    <property type="entry name" value="ABC_tran"/>
    <property type="match status" value="1"/>
</dbReference>
<dbReference type="InterPro" id="IPR017871">
    <property type="entry name" value="ABC_transporter-like_CS"/>
</dbReference>
<evidence type="ECO:0000256" key="4">
    <source>
        <dbReference type="ARBA" id="ARBA00022840"/>
    </source>
</evidence>
<protein>
    <submittedName>
        <fullName evidence="6">ATP-binding cassette domain-containing protein</fullName>
    </submittedName>
</protein>
<organism evidence="6 7">
    <name type="scientific">Sinomonas terricola</name>
    <dbReference type="NCBI Taxonomy" id="3110330"/>
    <lineage>
        <taxon>Bacteria</taxon>
        <taxon>Bacillati</taxon>
        <taxon>Actinomycetota</taxon>
        <taxon>Actinomycetes</taxon>
        <taxon>Micrococcales</taxon>
        <taxon>Micrococcaceae</taxon>
        <taxon>Sinomonas</taxon>
    </lineage>
</organism>
<dbReference type="SMART" id="SM00382">
    <property type="entry name" value="AAA"/>
    <property type="match status" value="1"/>
</dbReference>
<name>A0ABU5TBJ1_9MICC</name>
<keyword evidence="4 6" id="KW-0067">ATP-binding</keyword>
<dbReference type="InterPro" id="IPR003593">
    <property type="entry name" value="AAA+_ATPase"/>
</dbReference>
<dbReference type="InterPro" id="IPR050319">
    <property type="entry name" value="ABC_transp_ATP-bind"/>
</dbReference>
<evidence type="ECO:0000256" key="1">
    <source>
        <dbReference type="ARBA" id="ARBA00005417"/>
    </source>
</evidence>